<accession>A0AAV3U4N8</accession>
<dbReference type="EMBL" id="BAABLX010000027">
    <property type="protein sequence ID" value="GAA4947404.1"/>
    <property type="molecule type" value="Genomic_DNA"/>
</dbReference>
<name>A0AAV3U4N8_9ALTE</name>
<dbReference type="SUPFAM" id="SSF53474">
    <property type="entry name" value="alpha/beta-Hydrolases"/>
    <property type="match status" value="1"/>
</dbReference>
<evidence type="ECO:0000313" key="1">
    <source>
        <dbReference type="EMBL" id="GAA4947404.1"/>
    </source>
</evidence>
<evidence type="ECO:0000313" key="2">
    <source>
        <dbReference type="Proteomes" id="UP001409585"/>
    </source>
</evidence>
<dbReference type="PANTHER" id="PTHR42972">
    <property type="entry name" value="TOL-PAL SYSTEM PROTEIN TOLB"/>
    <property type="match status" value="1"/>
</dbReference>
<dbReference type="PANTHER" id="PTHR42972:SF8">
    <property type="entry name" value="POLYHYDROXYBUTYRATE DEPOLYMERASE"/>
    <property type="match status" value="1"/>
</dbReference>
<dbReference type="Proteomes" id="UP001409585">
    <property type="component" value="Unassembled WGS sequence"/>
</dbReference>
<dbReference type="AlphaFoldDB" id="A0AAV3U4N8"/>
<organism evidence="1 2">
    <name type="scientific">Halioxenophilus aromaticivorans</name>
    <dbReference type="NCBI Taxonomy" id="1306992"/>
    <lineage>
        <taxon>Bacteria</taxon>
        <taxon>Pseudomonadati</taxon>
        <taxon>Pseudomonadota</taxon>
        <taxon>Gammaproteobacteria</taxon>
        <taxon>Alteromonadales</taxon>
        <taxon>Alteromonadaceae</taxon>
        <taxon>Halioxenophilus</taxon>
    </lineage>
</organism>
<reference evidence="2" key="1">
    <citation type="journal article" date="2019" name="Int. J. Syst. Evol. Microbiol.">
        <title>The Global Catalogue of Microorganisms (GCM) 10K type strain sequencing project: providing services to taxonomists for standard genome sequencing and annotation.</title>
        <authorList>
            <consortium name="The Broad Institute Genomics Platform"/>
            <consortium name="The Broad Institute Genome Sequencing Center for Infectious Disease"/>
            <person name="Wu L."/>
            <person name="Ma J."/>
        </authorList>
    </citation>
    <scope>NUCLEOTIDE SEQUENCE [LARGE SCALE GENOMIC DNA]</scope>
    <source>
        <strain evidence="2">JCM 19134</strain>
    </source>
</reference>
<proteinExistence type="predicted"/>
<protein>
    <submittedName>
        <fullName evidence="1">PHB depolymerase family esterase</fullName>
    </submittedName>
</protein>
<dbReference type="InterPro" id="IPR029058">
    <property type="entry name" value="AB_hydrolase_fold"/>
</dbReference>
<keyword evidence="2" id="KW-1185">Reference proteome</keyword>
<gene>
    <name evidence="1" type="ORF">GCM10025791_28730</name>
</gene>
<comment type="caution">
    <text evidence="1">The sequence shown here is derived from an EMBL/GenBank/DDBJ whole genome shotgun (WGS) entry which is preliminary data.</text>
</comment>
<dbReference type="Gene3D" id="3.40.50.1820">
    <property type="entry name" value="alpha/beta hydrolase"/>
    <property type="match status" value="2"/>
</dbReference>
<sequence length="354" mass="38765">MAQIKSSNNLNIDQSAISISGLSSGGFMAVQYHLAHSSELTGVASVAGGPYHCAATPSFFCDYMLWFLPRGVCNASYRCTATAKKLLPFGFYMGPPDHEDSVDSALALAEAGLIDPLNGLNNDRVWIFTSGQPNKTPRDTLVPHEIAVQLKDFYQALYNQSEAVEGGDLVFVDSVQAEHSMVIDDPTRDDNCDAFGHPFIDDCSYNTAQQLLDHLYPNSVKQLATSQGQLLSFDQQALPQATMADTGHIYVPAACRQTTCPLHIALHGCGQTQTMIDAALPEPERLYFYRDTGYNSWADTANVVMLYPQAAASEDNENGCWDWWGYSSEDFHNQRAPQILSIRSMVQALTGPGD</sequence>